<gene>
    <name evidence="1" type="ORF">AYL99_05848</name>
</gene>
<dbReference type="SUPFAM" id="SSF103473">
    <property type="entry name" value="MFS general substrate transporter"/>
    <property type="match status" value="1"/>
</dbReference>
<comment type="caution">
    <text evidence="1">The sequence shown here is derived from an EMBL/GenBank/DDBJ whole genome shotgun (WGS) entry which is preliminary data.</text>
</comment>
<sequence>MGLGYFFASLYLPSYATADRMRSTQGALLLTLMSIFQDLGQIAFGYLCDRRLPLDVLTINSPLVAGVAVCTCWGLAHNATPLVLAVFAVLYGSFGAGYTAL</sequence>
<keyword evidence="2" id="KW-1185">Reference proteome</keyword>
<dbReference type="GeneID" id="30010016"/>
<accession>A0A178ZN96</accession>
<dbReference type="InterPro" id="IPR036259">
    <property type="entry name" value="MFS_trans_sf"/>
</dbReference>
<proteinExistence type="predicted"/>
<dbReference type="Gene3D" id="1.20.1250.20">
    <property type="entry name" value="MFS general substrate transporter like domains"/>
    <property type="match status" value="1"/>
</dbReference>
<dbReference type="EMBL" id="LVYI01000004">
    <property type="protein sequence ID" value="OAP60846.1"/>
    <property type="molecule type" value="Genomic_DNA"/>
</dbReference>
<reference evidence="1 2" key="1">
    <citation type="submission" date="2016-04" db="EMBL/GenBank/DDBJ databases">
        <title>Draft genome of Fonsecaea erecta CBS 125763.</title>
        <authorList>
            <person name="Weiss V.A."/>
            <person name="Vicente V.A."/>
            <person name="Raittz R.T."/>
            <person name="Moreno L.F."/>
            <person name="De Souza E.M."/>
            <person name="Pedrosa F.O."/>
            <person name="Steffens M.B."/>
            <person name="Faoro H."/>
            <person name="Tadra-Sfeir M.Z."/>
            <person name="Najafzadeh M.J."/>
            <person name="Felipe M.S."/>
            <person name="Teixeira M."/>
            <person name="Sun J."/>
            <person name="Xi L."/>
            <person name="Gomes R."/>
            <person name="De Azevedo C.M."/>
            <person name="Salgado C.G."/>
            <person name="Da Silva M.B."/>
            <person name="Nascimento M.F."/>
            <person name="Queiroz-Telles F."/>
            <person name="Attili D.S."/>
            <person name="Gorbushina A."/>
        </authorList>
    </citation>
    <scope>NUCLEOTIDE SEQUENCE [LARGE SCALE GENOMIC DNA]</scope>
    <source>
        <strain evidence="1 2">CBS 125763</strain>
    </source>
</reference>
<name>A0A178ZN96_9EURO</name>
<dbReference type="AlphaFoldDB" id="A0A178ZN96"/>
<organism evidence="1 2">
    <name type="scientific">Fonsecaea erecta</name>
    <dbReference type="NCBI Taxonomy" id="1367422"/>
    <lineage>
        <taxon>Eukaryota</taxon>
        <taxon>Fungi</taxon>
        <taxon>Dikarya</taxon>
        <taxon>Ascomycota</taxon>
        <taxon>Pezizomycotina</taxon>
        <taxon>Eurotiomycetes</taxon>
        <taxon>Chaetothyriomycetidae</taxon>
        <taxon>Chaetothyriales</taxon>
        <taxon>Herpotrichiellaceae</taxon>
        <taxon>Fonsecaea</taxon>
    </lineage>
</organism>
<dbReference type="OrthoDB" id="2213137at2759"/>
<protein>
    <recommendedName>
        <fullName evidence="3">Major facilitator superfamily (MFS) profile domain-containing protein</fullName>
    </recommendedName>
</protein>
<evidence type="ECO:0000313" key="1">
    <source>
        <dbReference type="EMBL" id="OAP60846.1"/>
    </source>
</evidence>
<evidence type="ECO:0008006" key="3">
    <source>
        <dbReference type="Google" id="ProtNLM"/>
    </source>
</evidence>
<dbReference type="Proteomes" id="UP000078343">
    <property type="component" value="Unassembled WGS sequence"/>
</dbReference>
<evidence type="ECO:0000313" key="2">
    <source>
        <dbReference type="Proteomes" id="UP000078343"/>
    </source>
</evidence>
<dbReference type="RefSeq" id="XP_018694213.1">
    <property type="nucleotide sequence ID" value="XM_018837360.1"/>
</dbReference>